<accession>A0A820DWI3</accession>
<dbReference type="Gene3D" id="3.30.559.10">
    <property type="entry name" value="Chloramphenicol acetyltransferase-like domain"/>
    <property type="match status" value="1"/>
</dbReference>
<dbReference type="Gene3D" id="3.30.559.30">
    <property type="entry name" value="Nonribosomal peptide synthetase, condensation domain"/>
    <property type="match status" value="1"/>
</dbReference>
<evidence type="ECO:0000313" key="3">
    <source>
        <dbReference type="Proteomes" id="UP000663844"/>
    </source>
</evidence>
<dbReference type="PANTHER" id="PTHR45398">
    <property type="match status" value="1"/>
</dbReference>
<dbReference type="Proteomes" id="UP000663844">
    <property type="component" value="Unassembled WGS sequence"/>
</dbReference>
<name>A0A820DWI3_9BILA</name>
<dbReference type="AlphaFoldDB" id="A0A820DWI3"/>
<organism evidence="2 3">
    <name type="scientific">Adineta steineri</name>
    <dbReference type="NCBI Taxonomy" id="433720"/>
    <lineage>
        <taxon>Eukaryota</taxon>
        <taxon>Metazoa</taxon>
        <taxon>Spiralia</taxon>
        <taxon>Gnathifera</taxon>
        <taxon>Rotifera</taxon>
        <taxon>Eurotatoria</taxon>
        <taxon>Bdelloidea</taxon>
        <taxon>Adinetida</taxon>
        <taxon>Adinetidae</taxon>
        <taxon>Adineta</taxon>
    </lineage>
</organism>
<dbReference type="EMBL" id="CAJOAZ010011550">
    <property type="protein sequence ID" value="CAF4238711.1"/>
    <property type="molecule type" value="Genomic_DNA"/>
</dbReference>
<dbReference type="PANTHER" id="PTHR45398:SF1">
    <property type="entry name" value="ENZYME, PUTATIVE (JCVI)-RELATED"/>
    <property type="match status" value="1"/>
</dbReference>
<dbReference type="GO" id="GO:0003824">
    <property type="term" value="F:catalytic activity"/>
    <property type="evidence" value="ECO:0007669"/>
    <property type="project" value="InterPro"/>
</dbReference>
<dbReference type="SUPFAM" id="SSF52777">
    <property type="entry name" value="CoA-dependent acyltransferases"/>
    <property type="match status" value="2"/>
</dbReference>
<gene>
    <name evidence="2" type="ORF">OXD698_LOCUS42802</name>
</gene>
<comment type="caution">
    <text evidence="2">The sequence shown here is derived from an EMBL/GenBank/DDBJ whole genome shotgun (WGS) entry which is preliminary data.</text>
</comment>
<feature type="non-terminal residue" evidence="2">
    <location>
        <position position="1"/>
    </location>
</feature>
<dbReference type="InterPro" id="IPR023213">
    <property type="entry name" value="CAT-like_dom_sf"/>
</dbReference>
<protein>
    <recommendedName>
        <fullName evidence="1">Condensation domain-containing protein</fullName>
    </recommendedName>
</protein>
<reference evidence="2" key="1">
    <citation type="submission" date="2021-02" db="EMBL/GenBank/DDBJ databases">
        <authorList>
            <person name="Nowell W R."/>
        </authorList>
    </citation>
    <scope>NUCLEOTIDE SEQUENCE</scope>
</reference>
<evidence type="ECO:0000313" key="2">
    <source>
        <dbReference type="EMBL" id="CAF4238711.1"/>
    </source>
</evidence>
<dbReference type="Pfam" id="PF00668">
    <property type="entry name" value="Condensation"/>
    <property type="match status" value="1"/>
</dbReference>
<sequence length="334" mass="39299">PASFAQALLWHNESIHLTPHISQVPISNMPFVYSLYAHHILSVKHLRHALQQIVTKHHSLRTSLIFHTESDRLLQRIIDINNNNRQLFTFIENTYETQEQLNDIIHEEKYNSHLFDLTQGLVFRCQLVYYKQISSNHLLSDKDLLVFNFHHSVFDYPSMNIFLHDLNQAYITGQLLYDDSTNLRYLDYAVIEQQMSMTGASMFWLDILHDCKLDQPLSLPFDRYRLANEHQTGHATSISFDFGQDLSHDYLTHVSSNNISLEYLTFAIYFIFLFKLTNGQTDLCIAMNINNNRYKNELRSIIGLFKNVIPLRCQLDSHLCFYQLLEHVREITTK</sequence>
<feature type="domain" description="Condensation" evidence="1">
    <location>
        <begin position="34"/>
        <end position="331"/>
    </location>
</feature>
<evidence type="ECO:0000259" key="1">
    <source>
        <dbReference type="Pfam" id="PF00668"/>
    </source>
</evidence>
<feature type="non-terminal residue" evidence="2">
    <location>
        <position position="334"/>
    </location>
</feature>
<proteinExistence type="predicted"/>
<dbReference type="InterPro" id="IPR001242">
    <property type="entry name" value="Condensation_dom"/>
</dbReference>